<dbReference type="RefSeq" id="WP_098038419.1">
    <property type="nucleotide sequence ID" value="NZ_CWGJ01000012.1"/>
</dbReference>
<dbReference type="AlphaFoldDB" id="A0A0H5DPZ0"/>
<gene>
    <name evidence="1" type="ORF">ELAC_1221</name>
</gene>
<evidence type="ECO:0000313" key="1">
    <source>
        <dbReference type="EMBL" id="CRX38562.1"/>
    </source>
</evidence>
<accession>A0A0H5DPZ0</accession>
<reference evidence="2" key="1">
    <citation type="submission" date="2015-06" db="EMBL/GenBank/DDBJ databases">
        <authorList>
            <person name="Bertelli C."/>
        </authorList>
    </citation>
    <scope>NUCLEOTIDE SEQUENCE [LARGE SCALE GENOMIC DNA]</scope>
    <source>
        <strain evidence="2">CRIB-30</strain>
    </source>
</reference>
<keyword evidence="2" id="KW-1185">Reference proteome</keyword>
<organism evidence="1 2">
    <name type="scientific">Estrella lausannensis</name>
    <dbReference type="NCBI Taxonomy" id="483423"/>
    <lineage>
        <taxon>Bacteria</taxon>
        <taxon>Pseudomonadati</taxon>
        <taxon>Chlamydiota</taxon>
        <taxon>Chlamydiia</taxon>
        <taxon>Parachlamydiales</taxon>
        <taxon>Candidatus Criblamydiaceae</taxon>
        <taxon>Estrella</taxon>
    </lineage>
</organism>
<evidence type="ECO:0000313" key="2">
    <source>
        <dbReference type="Proteomes" id="UP000220251"/>
    </source>
</evidence>
<proteinExistence type="predicted"/>
<protein>
    <submittedName>
        <fullName evidence="1">Uncharacterized protein</fullName>
    </submittedName>
</protein>
<dbReference type="OrthoDB" id="9993563at2"/>
<sequence length="293" mass="33019">MSISAVQGSIKVDLRPNNTMTAEKVVAEVAKISGPATIYCWYVGPEGLPKAGAAFMTDRIIRPLLEEKRDITLCLYSLEEWSFRRAVSEMTEETELTAEIARVSAASIKSLSSASFFQFCKEARKREELYREVSGCLASNTQLMRISERFAPLGITIDAFYGNGESLLDAIKSMDLKKAYSCMQYVEGYYLVRRLALKAIQEGCSLVNAAFVLPGGEGKYYRNFSEDLPKWLKKDLGEEVESLTIRVSFLFFKYQNGEDSRPYLTRSGDYVRPGEMSRYLRGEGKCSTENEEV</sequence>
<dbReference type="Proteomes" id="UP000220251">
    <property type="component" value="Unassembled WGS sequence"/>
</dbReference>
<dbReference type="EMBL" id="CWGJ01000012">
    <property type="protein sequence ID" value="CRX38562.1"/>
    <property type="molecule type" value="Genomic_DNA"/>
</dbReference>
<name>A0A0H5DPZ0_9BACT</name>